<sequence>MERTTAIDPNFEQLEVDYVLTTDLPSFDPPATTSTSSDLESSTGPPATVAVADQVKKDQVIDLEKYAKDNKTVRGHLLNHMSDLMFDLFVVQKSAKDIWSTLESRYEGDWKMAAIPDD</sequence>
<evidence type="ECO:0000313" key="3">
    <source>
        <dbReference type="EMBL" id="TYK05861.1"/>
    </source>
</evidence>
<evidence type="ECO:0000313" key="4">
    <source>
        <dbReference type="Proteomes" id="UP000321393"/>
    </source>
</evidence>
<evidence type="ECO:0000313" key="5">
    <source>
        <dbReference type="Proteomes" id="UP000321947"/>
    </source>
</evidence>
<evidence type="ECO:0000256" key="1">
    <source>
        <dbReference type="SAM" id="MobiDB-lite"/>
    </source>
</evidence>
<name>A0A5A7V715_CUCMM</name>
<reference evidence="4 5" key="1">
    <citation type="submission" date="2019-08" db="EMBL/GenBank/DDBJ databases">
        <title>Draft genome sequences of two oriental melons (Cucumis melo L. var makuwa).</title>
        <authorList>
            <person name="Kwon S.-Y."/>
        </authorList>
    </citation>
    <scope>NUCLEOTIDE SEQUENCE [LARGE SCALE GENOMIC DNA]</scope>
    <source>
        <strain evidence="5">cv. Chang Bougi</strain>
        <strain evidence="4">cv. SW 3</strain>
        <tissue evidence="2">Leaf</tissue>
    </source>
</reference>
<dbReference type="OrthoDB" id="1717187at2759"/>
<dbReference type="Proteomes" id="UP000321393">
    <property type="component" value="Unassembled WGS sequence"/>
</dbReference>
<proteinExistence type="predicted"/>
<accession>A0A5A7V715</accession>
<dbReference type="Proteomes" id="UP000321947">
    <property type="component" value="Unassembled WGS sequence"/>
</dbReference>
<dbReference type="EMBL" id="SSTE01004737">
    <property type="protein sequence ID" value="KAA0061645.1"/>
    <property type="molecule type" value="Genomic_DNA"/>
</dbReference>
<protein>
    <submittedName>
        <fullName evidence="2">Ty1-copia retrotransposon protein</fullName>
    </submittedName>
</protein>
<dbReference type="AlphaFoldDB" id="A0A5A7V715"/>
<comment type="caution">
    <text evidence="2">The sequence shown here is derived from an EMBL/GenBank/DDBJ whole genome shotgun (WGS) entry which is preliminary data.</text>
</comment>
<organism evidence="2 4">
    <name type="scientific">Cucumis melo var. makuwa</name>
    <name type="common">Oriental melon</name>
    <dbReference type="NCBI Taxonomy" id="1194695"/>
    <lineage>
        <taxon>Eukaryota</taxon>
        <taxon>Viridiplantae</taxon>
        <taxon>Streptophyta</taxon>
        <taxon>Embryophyta</taxon>
        <taxon>Tracheophyta</taxon>
        <taxon>Spermatophyta</taxon>
        <taxon>Magnoliopsida</taxon>
        <taxon>eudicotyledons</taxon>
        <taxon>Gunneridae</taxon>
        <taxon>Pentapetalae</taxon>
        <taxon>rosids</taxon>
        <taxon>fabids</taxon>
        <taxon>Cucurbitales</taxon>
        <taxon>Cucurbitaceae</taxon>
        <taxon>Benincaseae</taxon>
        <taxon>Cucumis</taxon>
    </lineage>
</organism>
<feature type="compositionally biased region" description="Low complexity" evidence="1">
    <location>
        <begin position="32"/>
        <end position="43"/>
    </location>
</feature>
<feature type="region of interest" description="Disordered" evidence="1">
    <location>
        <begin position="25"/>
        <end position="51"/>
    </location>
</feature>
<evidence type="ECO:0000313" key="2">
    <source>
        <dbReference type="EMBL" id="KAA0061645.1"/>
    </source>
</evidence>
<dbReference type="Pfam" id="PF14223">
    <property type="entry name" value="Retrotran_gag_2"/>
    <property type="match status" value="1"/>
</dbReference>
<dbReference type="EMBL" id="SSTD01013698">
    <property type="protein sequence ID" value="TYK05861.1"/>
    <property type="molecule type" value="Genomic_DNA"/>
</dbReference>
<gene>
    <name evidence="3" type="ORF">E5676_scaffold1465G00160</name>
    <name evidence="2" type="ORF">E6C27_scaffold212G00140</name>
</gene>